<dbReference type="EMBL" id="BGZK01000475">
    <property type="protein sequence ID" value="GBP46014.1"/>
    <property type="molecule type" value="Genomic_DNA"/>
</dbReference>
<protein>
    <submittedName>
        <fullName evidence="2">Uncharacterized protein</fullName>
    </submittedName>
</protein>
<evidence type="ECO:0000313" key="3">
    <source>
        <dbReference type="Proteomes" id="UP000299102"/>
    </source>
</evidence>
<name>A0A4C1W766_EUMVA</name>
<evidence type="ECO:0000313" key="2">
    <source>
        <dbReference type="EMBL" id="GBP46014.1"/>
    </source>
</evidence>
<gene>
    <name evidence="2" type="ORF">EVAR_24207_1</name>
</gene>
<feature type="region of interest" description="Disordered" evidence="1">
    <location>
        <begin position="1"/>
        <end position="20"/>
    </location>
</feature>
<keyword evidence="3" id="KW-1185">Reference proteome</keyword>
<feature type="compositionally biased region" description="Polar residues" evidence="1">
    <location>
        <begin position="11"/>
        <end position="20"/>
    </location>
</feature>
<accession>A0A4C1W766</accession>
<evidence type="ECO:0000256" key="1">
    <source>
        <dbReference type="SAM" id="MobiDB-lite"/>
    </source>
</evidence>
<proteinExistence type="predicted"/>
<comment type="caution">
    <text evidence="2">The sequence shown here is derived from an EMBL/GenBank/DDBJ whole genome shotgun (WGS) entry which is preliminary data.</text>
</comment>
<reference evidence="2 3" key="1">
    <citation type="journal article" date="2019" name="Commun. Biol.">
        <title>The bagworm genome reveals a unique fibroin gene that provides high tensile strength.</title>
        <authorList>
            <person name="Kono N."/>
            <person name="Nakamura H."/>
            <person name="Ohtoshi R."/>
            <person name="Tomita M."/>
            <person name="Numata K."/>
            <person name="Arakawa K."/>
        </authorList>
    </citation>
    <scope>NUCLEOTIDE SEQUENCE [LARGE SCALE GENOMIC DNA]</scope>
</reference>
<organism evidence="2 3">
    <name type="scientific">Eumeta variegata</name>
    <name type="common">Bagworm moth</name>
    <name type="synonym">Eumeta japonica</name>
    <dbReference type="NCBI Taxonomy" id="151549"/>
    <lineage>
        <taxon>Eukaryota</taxon>
        <taxon>Metazoa</taxon>
        <taxon>Ecdysozoa</taxon>
        <taxon>Arthropoda</taxon>
        <taxon>Hexapoda</taxon>
        <taxon>Insecta</taxon>
        <taxon>Pterygota</taxon>
        <taxon>Neoptera</taxon>
        <taxon>Endopterygota</taxon>
        <taxon>Lepidoptera</taxon>
        <taxon>Glossata</taxon>
        <taxon>Ditrysia</taxon>
        <taxon>Tineoidea</taxon>
        <taxon>Psychidae</taxon>
        <taxon>Oiketicinae</taxon>
        <taxon>Eumeta</taxon>
    </lineage>
</organism>
<dbReference type="AlphaFoldDB" id="A0A4C1W766"/>
<dbReference type="Proteomes" id="UP000299102">
    <property type="component" value="Unassembled WGS sequence"/>
</dbReference>
<sequence>MANLRDGTKHGLSSTNSRTVSNSLSSILSNHYLRIPPSRIVVNAVGRAVITTSSPQVHLHPNAASSGHPIVTFKKNGAGRVVISGAFTLEGQGLVPKHDYWTMSIVTTGVGTPDSHQLRVESLTSEIHNLQ</sequence>